<evidence type="ECO:0008006" key="4">
    <source>
        <dbReference type="Google" id="ProtNLM"/>
    </source>
</evidence>
<gene>
    <name evidence="2" type="ORF">MEDL_1141</name>
</gene>
<accession>A0A8S3PPZ9</accession>
<dbReference type="AlphaFoldDB" id="A0A8S3PPZ9"/>
<comment type="caution">
    <text evidence="2">The sequence shown here is derived from an EMBL/GenBank/DDBJ whole genome shotgun (WGS) entry which is preliminary data.</text>
</comment>
<comment type="similarity">
    <text evidence="1">Belongs to the asteroid family.</text>
</comment>
<reference evidence="2" key="1">
    <citation type="submission" date="2021-03" db="EMBL/GenBank/DDBJ databases">
        <authorList>
            <person name="Bekaert M."/>
        </authorList>
    </citation>
    <scope>NUCLEOTIDE SEQUENCE</scope>
</reference>
<proteinExistence type="inferred from homology"/>
<organism evidence="2 3">
    <name type="scientific">Mytilus edulis</name>
    <name type="common">Blue mussel</name>
    <dbReference type="NCBI Taxonomy" id="6550"/>
    <lineage>
        <taxon>Eukaryota</taxon>
        <taxon>Metazoa</taxon>
        <taxon>Spiralia</taxon>
        <taxon>Lophotrochozoa</taxon>
        <taxon>Mollusca</taxon>
        <taxon>Bivalvia</taxon>
        <taxon>Autobranchia</taxon>
        <taxon>Pteriomorphia</taxon>
        <taxon>Mytilida</taxon>
        <taxon>Mytiloidea</taxon>
        <taxon>Mytilidae</taxon>
        <taxon>Mytilinae</taxon>
        <taxon>Mytilus</taxon>
    </lineage>
</organism>
<dbReference type="OrthoDB" id="6063510at2759"/>
<name>A0A8S3PPZ9_MYTED</name>
<dbReference type="SUPFAM" id="SSF88723">
    <property type="entry name" value="PIN domain-like"/>
    <property type="match status" value="1"/>
</dbReference>
<dbReference type="InterPro" id="IPR026832">
    <property type="entry name" value="Asteroid"/>
</dbReference>
<dbReference type="InterPro" id="IPR029060">
    <property type="entry name" value="PIN-like_dom_sf"/>
</dbReference>
<evidence type="ECO:0000256" key="1">
    <source>
        <dbReference type="ARBA" id="ARBA00007398"/>
    </source>
</evidence>
<dbReference type="Proteomes" id="UP000683360">
    <property type="component" value="Unassembled WGS sequence"/>
</dbReference>
<protein>
    <recommendedName>
        <fullName evidence="4">Asteroid domain-containing protein</fullName>
    </recommendedName>
</protein>
<dbReference type="EMBL" id="CAJPWZ010000093">
    <property type="protein sequence ID" value="CAG2185549.1"/>
    <property type="molecule type" value="Genomic_DNA"/>
</dbReference>
<dbReference type="Gene3D" id="3.40.50.1010">
    <property type="entry name" value="5'-nuclease"/>
    <property type="match status" value="1"/>
</dbReference>
<dbReference type="PANTHER" id="PTHR15665:SF1">
    <property type="entry name" value="PROTEIN ASTEROID HOMOLOG 1"/>
    <property type="match status" value="1"/>
</dbReference>
<dbReference type="PANTHER" id="PTHR15665">
    <property type="entry name" value="ASTEROID PROTEIN"/>
    <property type="match status" value="1"/>
</dbReference>
<keyword evidence="3" id="KW-1185">Reference proteome</keyword>
<evidence type="ECO:0000313" key="2">
    <source>
        <dbReference type="EMBL" id="CAG2185549.1"/>
    </source>
</evidence>
<sequence>MFFKWLLKRRITPFVVFGGVINMENKEIGIVFGNTKHRMEKLEESTPILAKLTFINVLDKLEISYVKSDFEADRDVQKLANDLKCPVLSSNSDFFVFDIQLGYIQFDSLPWKSILTGVKKSSVEIKIYFIQNLLKKFPYLTDKMALLATALGNDILFKSSEALQSAYHSDIFNLSECMVKTSDVFEMPCKRNEPFFIVTKVLYWISRCKDVERGEKQLQYFCKGDKKKEETLRLFRSIEVYTETGNYTSYNLHDLIHRNNGRRFCRSPFPFGIRKWIIEHHRRGKIPNFVMNTLIHRRNILMCQLEGTHDTSSHDCSLSIREAIYALLIGTETTITEYDRQKRSLDKFPRKGVISTTGVLKDLHIPEMSSAVKIKILSSALCCSVPSDKVSGQLEQTRLFLMITAYWARVAEPSVNTNFIKTVLIGYILFSARHNEFQPGSKIIKRLENLHSEVTKFADGRIKSYQNFIQNIVYTFAQFQSCILYTTHLNRLLQCPLENVNPAIVFNGSFLHKMYYILNENDNIIAKHLYGCNVYVWLNQMLYFLQENVCINSA</sequence>
<evidence type="ECO:0000313" key="3">
    <source>
        <dbReference type="Proteomes" id="UP000683360"/>
    </source>
</evidence>